<gene>
    <name evidence="2" type="ORF">201phi2-1p465</name>
</gene>
<name>B3FJX3_BP201</name>
<organism evidence="2 3">
    <name type="scientific">Pseudomonas phage 201phi2-1</name>
    <name type="common">Pseudomonas chlororaphis phage 201phi2-1</name>
    <dbReference type="NCBI Taxonomy" id="198110"/>
    <lineage>
        <taxon>Viruses</taxon>
        <taxon>Duplodnaviria</taxon>
        <taxon>Heunggongvirae</taxon>
        <taxon>Uroviricota</taxon>
        <taxon>Caudoviricetes</taxon>
        <taxon>Chimalliviridae</taxon>
        <taxon>Serwervirus</taxon>
        <taxon>Serwervirus 201phi21</taxon>
    </lineage>
</organism>
<evidence type="ECO:0000313" key="2">
    <source>
        <dbReference type="EMBL" id="ABY63288.1"/>
    </source>
</evidence>
<protein>
    <submittedName>
        <fullName evidence="2">Uncharacterized protein</fullName>
    </submittedName>
</protein>
<dbReference type="RefSeq" id="YP_001957184.1">
    <property type="nucleotide sequence ID" value="NC_010821.1"/>
</dbReference>
<feature type="coiled-coil region" evidence="1">
    <location>
        <begin position="111"/>
        <end position="138"/>
    </location>
</feature>
<evidence type="ECO:0000256" key="1">
    <source>
        <dbReference type="SAM" id="Coils"/>
    </source>
</evidence>
<evidence type="ECO:0000313" key="3">
    <source>
        <dbReference type="Proteomes" id="UP000002421"/>
    </source>
</evidence>
<sequence length="164" mass="18044">MTQATPITLAQFGELNVRMAALVGAKTQAIFGTPEERTHMTNLTLAGIDSCNEMIELIKAGLTYESWKTYLDGKNTLDGILGSFENEDGDMAKLCQDYRDADLSEVYKDAMASGQFTVEALEANKQALEQRLEWVKSLWKDEDETAVAEANLADVAKAIDLDAQ</sequence>
<proteinExistence type="predicted"/>
<dbReference type="Proteomes" id="UP000002421">
    <property type="component" value="Segment"/>
</dbReference>
<dbReference type="EMBL" id="EU197055">
    <property type="protein sequence ID" value="ABY63288.1"/>
    <property type="molecule type" value="Genomic_DNA"/>
</dbReference>
<keyword evidence="1" id="KW-0175">Coiled coil</keyword>
<reference evidence="2 3" key="1">
    <citation type="journal article" date="2008" name="Virology">
        <title>Characterization of Pseudomonas chlororaphis myovirus 201varphi2-1 via genomic sequencing, mass spectrometry, and electron microscopy.</title>
        <authorList>
            <person name="Thomas J.A."/>
            <person name="Rolando M.R."/>
            <person name="Carroll C.A."/>
            <person name="Shen P.S."/>
            <person name="Belnap D.M."/>
            <person name="Weintraub S.T."/>
            <person name="Serwer P."/>
            <person name="Hardies S.C."/>
        </authorList>
    </citation>
    <scope>NUCLEOTIDE SEQUENCE</scope>
</reference>
<organismHost>
    <name type="scientific">Pseudomonas chlororaphis</name>
    <dbReference type="NCBI Taxonomy" id="587753"/>
</organismHost>
<accession>B3FJX3</accession>
<dbReference type="KEGG" id="vg:6372684"/>
<keyword evidence="3" id="KW-1185">Reference proteome</keyword>